<organism evidence="7">
    <name type="scientific">Chaetoceros debilis</name>
    <dbReference type="NCBI Taxonomy" id="122233"/>
    <lineage>
        <taxon>Eukaryota</taxon>
        <taxon>Sar</taxon>
        <taxon>Stramenopiles</taxon>
        <taxon>Ochrophyta</taxon>
        <taxon>Bacillariophyta</taxon>
        <taxon>Coscinodiscophyceae</taxon>
        <taxon>Chaetocerotophycidae</taxon>
        <taxon>Chaetocerotales</taxon>
        <taxon>Chaetocerotaceae</taxon>
        <taxon>Chaetoceros</taxon>
    </lineage>
</organism>
<accession>A0A7S3QJN7</accession>
<dbReference type="GO" id="GO:0005737">
    <property type="term" value="C:cytoplasm"/>
    <property type="evidence" value="ECO:0007669"/>
    <property type="project" value="TreeGrafter"/>
</dbReference>
<protein>
    <recommendedName>
        <fullName evidence="2">protein-tyrosine-phosphatase</fullName>
        <ecNumber evidence="2">3.1.3.48</ecNumber>
    </recommendedName>
</protein>
<feature type="domain" description="Tyrosine-protein phosphatase" evidence="5">
    <location>
        <begin position="25"/>
        <end position="176"/>
    </location>
</feature>
<dbReference type="Pfam" id="PF00782">
    <property type="entry name" value="DSPc"/>
    <property type="match status" value="1"/>
</dbReference>
<keyword evidence="4" id="KW-0904">Protein phosphatase</keyword>
<sequence>MNEDIDNCANQIPLRTCIGSTSLTKPKQPAGNLFVGSLAAAESSQFLSQHNITHILTVAKGLLVNIPDSPDGDGEQNDVQHLVVECHDHPMANILEVLDECLNFVRQGLHNQSGNVLVHCASGVSRSVTVCAAYLMKYYQWNWLEALQYISNERRYANPNLGFRRQLQIFQDSGEDLDTAIEAYSKLAINVVSDTIRQRGLVNELHAKADAMEDVIAKLKSKKCVGPYLRTIGNEDEMEEGEMANIRSSLSSLLSELDSCLPTDSGGLVDPPAKMIRKSAVAKVQRLLDSI</sequence>
<evidence type="ECO:0000256" key="2">
    <source>
        <dbReference type="ARBA" id="ARBA00013064"/>
    </source>
</evidence>
<dbReference type="GO" id="GO:0008330">
    <property type="term" value="F:protein tyrosine/threonine phosphatase activity"/>
    <property type="evidence" value="ECO:0007669"/>
    <property type="project" value="TreeGrafter"/>
</dbReference>
<evidence type="ECO:0000259" key="6">
    <source>
        <dbReference type="PROSITE" id="PS50056"/>
    </source>
</evidence>
<dbReference type="PROSITE" id="PS50056">
    <property type="entry name" value="TYR_PHOSPHATASE_2"/>
    <property type="match status" value="1"/>
</dbReference>
<feature type="domain" description="Tyrosine specific protein phosphatases" evidence="6">
    <location>
        <begin position="92"/>
        <end position="154"/>
    </location>
</feature>
<dbReference type="SUPFAM" id="SSF52799">
    <property type="entry name" value="(Phosphotyrosine protein) phosphatases II"/>
    <property type="match status" value="1"/>
</dbReference>
<dbReference type="PROSITE" id="PS50054">
    <property type="entry name" value="TYR_PHOSPHATASE_DUAL"/>
    <property type="match status" value="1"/>
</dbReference>
<evidence type="ECO:0000313" key="7">
    <source>
        <dbReference type="EMBL" id="CAE0479371.1"/>
    </source>
</evidence>
<comment type="similarity">
    <text evidence="1">Belongs to the protein-tyrosine phosphatase family. Non-receptor class dual specificity subfamily.</text>
</comment>
<dbReference type="EC" id="3.1.3.48" evidence="2"/>
<dbReference type="CDD" id="cd14498">
    <property type="entry name" value="DSP"/>
    <property type="match status" value="1"/>
</dbReference>
<dbReference type="GO" id="GO:0033550">
    <property type="term" value="F:MAP kinase tyrosine phosphatase activity"/>
    <property type="evidence" value="ECO:0007669"/>
    <property type="project" value="TreeGrafter"/>
</dbReference>
<dbReference type="GO" id="GO:0043409">
    <property type="term" value="P:negative regulation of MAPK cascade"/>
    <property type="evidence" value="ECO:0007669"/>
    <property type="project" value="TreeGrafter"/>
</dbReference>
<name>A0A7S3QJN7_9STRA</name>
<evidence type="ECO:0000259" key="5">
    <source>
        <dbReference type="PROSITE" id="PS50054"/>
    </source>
</evidence>
<evidence type="ECO:0000256" key="1">
    <source>
        <dbReference type="ARBA" id="ARBA00008601"/>
    </source>
</evidence>
<proteinExistence type="inferred from homology"/>
<dbReference type="EMBL" id="HBIO01031603">
    <property type="protein sequence ID" value="CAE0479371.1"/>
    <property type="molecule type" value="Transcribed_RNA"/>
</dbReference>
<gene>
    <name evidence="7" type="ORF">CDEB00056_LOCUS24225</name>
</gene>
<dbReference type="InterPro" id="IPR000340">
    <property type="entry name" value="Dual-sp_phosphatase_cat-dom"/>
</dbReference>
<dbReference type="InterPro" id="IPR020422">
    <property type="entry name" value="TYR_PHOSPHATASE_DUAL_dom"/>
</dbReference>
<dbReference type="AlphaFoldDB" id="A0A7S3QJN7"/>
<dbReference type="PANTHER" id="PTHR10159:SF519">
    <property type="entry name" value="DUAL SPECIFICITY PROTEIN PHOSPHATASE MPK3"/>
    <property type="match status" value="1"/>
</dbReference>
<evidence type="ECO:0000256" key="4">
    <source>
        <dbReference type="ARBA" id="ARBA00022912"/>
    </source>
</evidence>
<dbReference type="InterPro" id="IPR000387">
    <property type="entry name" value="Tyr_Pase_dom"/>
</dbReference>
<dbReference type="GO" id="GO:0017017">
    <property type="term" value="F:MAP kinase tyrosine/serine/threonine phosphatase activity"/>
    <property type="evidence" value="ECO:0007669"/>
    <property type="project" value="TreeGrafter"/>
</dbReference>
<dbReference type="PANTHER" id="PTHR10159">
    <property type="entry name" value="DUAL SPECIFICITY PROTEIN PHOSPHATASE"/>
    <property type="match status" value="1"/>
</dbReference>
<evidence type="ECO:0000256" key="3">
    <source>
        <dbReference type="ARBA" id="ARBA00022801"/>
    </source>
</evidence>
<dbReference type="SMART" id="SM00195">
    <property type="entry name" value="DSPc"/>
    <property type="match status" value="1"/>
</dbReference>
<dbReference type="InterPro" id="IPR029021">
    <property type="entry name" value="Prot-tyrosine_phosphatase-like"/>
</dbReference>
<dbReference type="Gene3D" id="3.90.190.10">
    <property type="entry name" value="Protein tyrosine phosphatase superfamily"/>
    <property type="match status" value="1"/>
</dbReference>
<reference evidence="7" key="1">
    <citation type="submission" date="2021-01" db="EMBL/GenBank/DDBJ databases">
        <authorList>
            <person name="Corre E."/>
            <person name="Pelletier E."/>
            <person name="Niang G."/>
            <person name="Scheremetjew M."/>
            <person name="Finn R."/>
            <person name="Kale V."/>
            <person name="Holt S."/>
            <person name="Cochrane G."/>
            <person name="Meng A."/>
            <person name="Brown T."/>
            <person name="Cohen L."/>
        </authorList>
    </citation>
    <scope>NUCLEOTIDE SEQUENCE</scope>
    <source>
        <strain evidence="7">MM31A-1</strain>
    </source>
</reference>
<keyword evidence="3" id="KW-0378">Hydrolase</keyword>